<organism evidence="3 4">
    <name type="scientific">Ditylenchus destructor</name>
    <dbReference type="NCBI Taxonomy" id="166010"/>
    <lineage>
        <taxon>Eukaryota</taxon>
        <taxon>Metazoa</taxon>
        <taxon>Ecdysozoa</taxon>
        <taxon>Nematoda</taxon>
        <taxon>Chromadorea</taxon>
        <taxon>Rhabditida</taxon>
        <taxon>Tylenchina</taxon>
        <taxon>Tylenchomorpha</taxon>
        <taxon>Sphaerularioidea</taxon>
        <taxon>Anguinidae</taxon>
        <taxon>Anguininae</taxon>
        <taxon>Ditylenchus</taxon>
    </lineage>
</organism>
<gene>
    <name evidence="3" type="ORF">DdX_10036</name>
</gene>
<dbReference type="EMBL" id="JAKKPZ010000021">
    <property type="protein sequence ID" value="KAI1711574.1"/>
    <property type="molecule type" value="Genomic_DNA"/>
</dbReference>
<proteinExistence type="predicted"/>
<feature type="chain" id="PRO_5041951604" evidence="2">
    <location>
        <begin position="35"/>
        <end position="244"/>
    </location>
</feature>
<feature type="region of interest" description="Disordered" evidence="1">
    <location>
        <begin position="41"/>
        <end position="64"/>
    </location>
</feature>
<sequence>MQIASSMQHLHFKFAKWMTLFAILCLWPAQGVEKIDNADQQSVHGAETKDNVGQQTSQRHQADNNATIAQEAKEDTYQFKITVKDEDDDVALKDWRYEAYGERFKNIECSPSGHYSRQCTLTLKGESPQSKNPCFLRSNPLSFQVGIQKDHLINDQFHVLYFGVEYKVYGAFLSSIATFHQITFQFKVHHSIHKDKDVDGLLKFKQQKNGTEFTIKGVKAVDPIKKEDPIAMIDHEASGKEAIT</sequence>
<keyword evidence="4" id="KW-1185">Reference proteome</keyword>
<feature type="compositionally biased region" description="Polar residues" evidence="1">
    <location>
        <begin position="51"/>
        <end position="64"/>
    </location>
</feature>
<dbReference type="Proteomes" id="UP001201812">
    <property type="component" value="Unassembled WGS sequence"/>
</dbReference>
<evidence type="ECO:0000256" key="2">
    <source>
        <dbReference type="SAM" id="SignalP"/>
    </source>
</evidence>
<dbReference type="AlphaFoldDB" id="A0AAD4MZD5"/>
<reference evidence="3" key="1">
    <citation type="submission" date="2022-01" db="EMBL/GenBank/DDBJ databases">
        <title>Genome Sequence Resource for Two Populations of Ditylenchus destructor, the Migratory Endoparasitic Phytonematode.</title>
        <authorList>
            <person name="Zhang H."/>
            <person name="Lin R."/>
            <person name="Xie B."/>
        </authorList>
    </citation>
    <scope>NUCLEOTIDE SEQUENCE</scope>
    <source>
        <strain evidence="3">BazhouSP</strain>
    </source>
</reference>
<accession>A0AAD4MZD5</accession>
<feature type="signal peptide" evidence="2">
    <location>
        <begin position="1"/>
        <end position="34"/>
    </location>
</feature>
<evidence type="ECO:0000313" key="3">
    <source>
        <dbReference type="EMBL" id="KAI1711574.1"/>
    </source>
</evidence>
<evidence type="ECO:0000313" key="4">
    <source>
        <dbReference type="Proteomes" id="UP001201812"/>
    </source>
</evidence>
<comment type="caution">
    <text evidence="3">The sequence shown here is derived from an EMBL/GenBank/DDBJ whole genome shotgun (WGS) entry which is preliminary data.</text>
</comment>
<name>A0AAD4MZD5_9BILA</name>
<protein>
    <submittedName>
        <fullName evidence="3">Uncharacterized protein</fullName>
    </submittedName>
</protein>
<evidence type="ECO:0000256" key="1">
    <source>
        <dbReference type="SAM" id="MobiDB-lite"/>
    </source>
</evidence>
<keyword evidence="2" id="KW-0732">Signal</keyword>